<evidence type="ECO:0000313" key="4">
    <source>
        <dbReference type="Proteomes" id="UP001153954"/>
    </source>
</evidence>
<organism evidence="3 4">
    <name type="scientific">Euphydryas editha</name>
    <name type="common">Edith's checkerspot</name>
    <dbReference type="NCBI Taxonomy" id="104508"/>
    <lineage>
        <taxon>Eukaryota</taxon>
        <taxon>Metazoa</taxon>
        <taxon>Ecdysozoa</taxon>
        <taxon>Arthropoda</taxon>
        <taxon>Hexapoda</taxon>
        <taxon>Insecta</taxon>
        <taxon>Pterygota</taxon>
        <taxon>Neoptera</taxon>
        <taxon>Endopterygota</taxon>
        <taxon>Lepidoptera</taxon>
        <taxon>Glossata</taxon>
        <taxon>Ditrysia</taxon>
        <taxon>Papilionoidea</taxon>
        <taxon>Nymphalidae</taxon>
        <taxon>Nymphalinae</taxon>
        <taxon>Euphydryas</taxon>
    </lineage>
</organism>
<evidence type="ECO:0000313" key="3">
    <source>
        <dbReference type="EMBL" id="CAH2102407.1"/>
    </source>
</evidence>
<dbReference type="EMBL" id="CAKOGL010000025">
    <property type="protein sequence ID" value="CAH2102407.1"/>
    <property type="molecule type" value="Genomic_DNA"/>
</dbReference>
<feature type="region of interest" description="Disordered" evidence="1">
    <location>
        <begin position="1"/>
        <end position="23"/>
    </location>
</feature>
<dbReference type="InterPro" id="IPR057191">
    <property type="entry name" value="DUF7869"/>
</dbReference>
<name>A0AAU9UWI4_EUPED</name>
<dbReference type="Pfam" id="PF25273">
    <property type="entry name" value="DUF7869"/>
    <property type="match status" value="1"/>
</dbReference>
<dbReference type="Proteomes" id="UP001153954">
    <property type="component" value="Unassembled WGS sequence"/>
</dbReference>
<evidence type="ECO:0000256" key="1">
    <source>
        <dbReference type="SAM" id="MobiDB-lite"/>
    </source>
</evidence>
<reference evidence="3" key="1">
    <citation type="submission" date="2022-03" db="EMBL/GenBank/DDBJ databases">
        <authorList>
            <person name="Tunstrom K."/>
        </authorList>
    </citation>
    <scope>NUCLEOTIDE SEQUENCE</scope>
</reference>
<feature type="compositionally biased region" description="Basic and acidic residues" evidence="1">
    <location>
        <begin position="1"/>
        <end position="14"/>
    </location>
</feature>
<evidence type="ECO:0000259" key="2">
    <source>
        <dbReference type="Pfam" id="PF25273"/>
    </source>
</evidence>
<protein>
    <recommendedName>
        <fullName evidence="2">DUF7869 domain-containing protein</fullName>
    </recommendedName>
</protein>
<dbReference type="PANTHER" id="PTHR10773">
    <property type="entry name" value="DNA-DIRECTED RNA POLYMERASES I, II, AND III SUBUNIT RPABC2"/>
    <property type="match status" value="1"/>
</dbReference>
<gene>
    <name evidence="3" type="ORF">EEDITHA_LOCUS17044</name>
</gene>
<comment type="caution">
    <text evidence="3">The sequence shown here is derived from an EMBL/GenBank/DDBJ whole genome shotgun (WGS) entry which is preliminary data.</text>
</comment>
<keyword evidence="4" id="KW-1185">Reference proteome</keyword>
<proteinExistence type="predicted"/>
<accession>A0AAU9UWI4</accession>
<dbReference type="AlphaFoldDB" id="A0AAU9UWI4"/>
<dbReference type="PANTHER" id="PTHR10773:SF19">
    <property type="match status" value="1"/>
</dbReference>
<sequence length="417" mass="48261">MDTKIEKLPPETTRKKTLSKKHIRRNEKAEKLYKNGKLVPVCRETFLNILRLKKGRVQGVMRRYFGTQQSATERRGGNRKKHLYASKREAVQNFIKKFKPLEIHYSREKHTNRLYLHPDLNIHKMWVMYNDQVQPDFGVTLGFFRLVFNTSFNIGFGSPRQDVCSTCLQFSETLKIEKASAKKVNIMTQARIHKLRAAAFFDNLKEERDDLLVLSFDCQKNLPLPKIPDQATYYARQLYIYNFTVVIGSSSQKLTKENVHAYTWTENESLKGSNEICSCLFNCLNNIDLTGKTVIRMVADGCGGQNKNMMVLGMTMKWLANAPENIKTVEIIYPVTGHSFLPPDRVFAFTEKQIRKLEIIVHPDEYRVIFSNHATVHNLASDIPVLNWKQSCKDILKLLAKLALPNQQMQTGYSYKK</sequence>
<feature type="domain" description="DUF7869" evidence="2">
    <location>
        <begin position="257"/>
        <end position="370"/>
    </location>
</feature>